<evidence type="ECO:0000313" key="1">
    <source>
        <dbReference type="EMBL" id="KUO13069.1"/>
    </source>
</evidence>
<dbReference type="RefSeq" id="WP_067036588.1">
    <property type="nucleotide sequence ID" value="NZ_KQ949157.1"/>
</dbReference>
<name>A0A117RWJ9_9ACTN</name>
<dbReference type="EMBL" id="LMXB01000171">
    <property type="protein sequence ID" value="KUO13069.1"/>
    <property type="molecule type" value="Genomic_DNA"/>
</dbReference>
<evidence type="ECO:0000313" key="2">
    <source>
        <dbReference type="Proteomes" id="UP000053260"/>
    </source>
</evidence>
<dbReference type="OrthoDB" id="4213492at2"/>
<keyword evidence="2" id="KW-1185">Reference proteome</keyword>
<dbReference type="Proteomes" id="UP000053260">
    <property type="component" value="Unassembled WGS sequence"/>
</dbReference>
<protein>
    <submittedName>
        <fullName evidence="1">Uncharacterized protein</fullName>
    </submittedName>
</protein>
<gene>
    <name evidence="1" type="ORF">AQJ91_47825</name>
</gene>
<sequence length="152" mass="16529">MATKPAQSTLQAGQDWLLSCTRNPTAACRAWAANEFARIASGEHWRIAEGPLLQSVRTMKRVGSQRLGPVLADTSTDRIWWLLPPDLSAELDHVSQLTVHPPGWPLPCPPVLHAIDERMWLERPDGSGRLTNPAALGVAFGLSGRLPADEPG</sequence>
<dbReference type="STRING" id="909626.AQJ91_47825"/>
<proteinExistence type="predicted"/>
<reference evidence="1 2" key="1">
    <citation type="submission" date="2015-10" db="EMBL/GenBank/DDBJ databases">
        <title>Draft genome sequence of Streptomyces sp. RV15, isolated from a marine sponge.</title>
        <authorList>
            <person name="Ruckert C."/>
            <person name="Abdelmohsen U.R."/>
            <person name="Winkler A."/>
            <person name="Hentschel U."/>
            <person name="Kalinowski J."/>
            <person name="Kampfer P."/>
            <person name="Glaeser S."/>
        </authorList>
    </citation>
    <scope>NUCLEOTIDE SEQUENCE [LARGE SCALE GENOMIC DNA]</scope>
    <source>
        <strain evidence="1 2">RV15</strain>
    </source>
</reference>
<accession>A0A117RWJ9</accession>
<organism evidence="1 2">
    <name type="scientific">Streptomyces dysideae</name>
    <dbReference type="NCBI Taxonomy" id="909626"/>
    <lineage>
        <taxon>Bacteria</taxon>
        <taxon>Bacillati</taxon>
        <taxon>Actinomycetota</taxon>
        <taxon>Actinomycetes</taxon>
        <taxon>Kitasatosporales</taxon>
        <taxon>Streptomycetaceae</taxon>
        <taxon>Streptomyces</taxon>
    </lineage>
</organism>
<comment type="caution">
    <text evidence="1">The sequence shown here is derived from an EMBL/GenBank/DDBJ whole genome shotgun (WGS) entry which is preliminary data.</text>
</comment>
<dbReference type="AlphaFoldDB" id="A0A117RWJ9"/>